<dbReference type="PANTHER" id="PTHR47027">
    <property type="entry name" value="REVERSE TRANSCRIPTASE DOMAIN-CONTAINING PROTEIN"/>
    <property type="match status" value="1"/>
</dbReference>
<evidence type="ECO:0000313" key="2">
    <source>
        <dbReference type="EMBL" id="PZC75698.1"/>
    </source>
</evidence>
<dbReference type="PROSITE" id="PS50878">
    <property type="entry name" value="RT_POL"/>
    <property type="match status" value="1"/>
</dbReference>
<dbReference type="AlphaFoldDB" id="A0A2W1BLC9"/>
<name>A0A2W1BLC9_HELAM</name>
<dbReference type="InterPro" id="IPR043502">
    <property type="entry name" value="DNA/RNA_pol_sf"/>
</dbReference>
<dbReference type="GO" id="GO:0071897">
    <property type="term" value="P:DNA biosynthetic process"/>
    <property type="evidence" value="ECO:0007669"/>
    <property type="project" value="UniProtKB-ARBA"/>
</dbReference>
<dbReference type="EMBL" id="KZ149985">
    <property type="protein sequence ID" value="PZC75698.1"/>
    <property type="molecule type" value="Genomic_DNA"/>
</dbReference>
<reference evidence="2 3" key="1">
    <citation type="journal article" date="2017" name="BMC Biol.">
        <title>Genomic innovations, transcriptional plasticity and gene loss underlying the evolution and divergence of two highly polyphagous and invasive Helicoverpa pest species.</title>
        <authorList>
            <person name="Pearce S.L."/>
            <person name="Clarke D.F."/>
            <person name="East P.D."/>
            <person name="Elfekih S."/>
            <person name="Gordon K.H."/>
            <person name="Jermiin L.S."/>
            <person name="McGaughran A."/>
            <person name="Oakeshott J.G."/>
            <person name="Papanikolaou A."/>
            <person name="Perera O.P."/>
            <person name="Rane R.V."/>
            <person name="Richards S."/>
            <person name="Tay W.T."/>
            <person name="Walsh T.K."/>
            <person name="Anderson A."/>
            <person name="Anderson C.J."/>
            <person name="Asgari S."/>
            <person name="Board P.G."/>
            <person name="Bretschneider A."/>
            <person name="Campbell P.M."/>
            <person name="Chertemps T."/>
            <person name="Christeller J.T."/>
            <person name="Coppin C.W."/>
            <person name="Downes S.J."/>
            <person name="Duan G."/>
            <person name="Farnsworth C.A."/>
            <person name="Good R.T."/>
            <person name="Han L.B."/>
            <person name="Han Y.C."/>
            <person name="Hatje K."/>
            <person name="Horne I."/>
            <person name="Huang Y.P."/>
            <person name="Hughes D.S."/>
            <person name="Jacquin-Joly E."/>
            <person name="James W."/>
            <person name="Jhangiani S."/>
            <person name="Kollmar M."/>
            <person name="Kuwar S.S."/>
            <person name="Li S."/>
            <person name="Liu N.Y."/>
            <person name="Maibeche M.T."/>
            <person name="Miller J.R."/>
            <person name="Montagne N."/>
            <person name="Perry T."/>
            <person name="Qu J."/>
            <person name="Song S.V."/>
            <person name="Sutton G.G."/>
            <person name="Vogel H."/>
            <person name="Walenz B.P."/>
            <person name="Xu W."/>
            <person name="Zhang H.J."/>
            <person name="Zou Z."/>
            <person name="Batterham P."/>
            <person name="Edwards O.R."/>
            <person name="Feyereisen R."/>
            <person name="Gibbs R.A."/>
            <person name="Heckel D.G."/>
            <person name="McGrath A."/>
            <person name="Robin C."/>
            <person name="Scherer S.E."/>
            <person name="Worley K.C."/>
            <person name="Wu Y.D."/>
        </authorList>
    </citation>
    <scope>NUCLEOTIDE SEQUENCE [LARGE SCALE GENOMIC DNA]</scope>
    <source>
        <strain evidence="2">Harm_GR_Male_#8</strain>
        <tissue evidence="2">Whole organism</tissue>
    </source>
</reference>
<dbReference type="InterPro" id="IPR000477">
    <property type="entry name" value="RT_dom"/>
</dbReference>
<keyword evidence="3" id="KW-1185">Reference proteome</keyword>
<proteinExistence type="predicted"/>
<dbReference type="SUPFAM" id="SSF56672">
    <property type="entry name" value="DNA/RNA polymerases"/>
    <property type="match status" value="1"/>
</dbReference>
<feature type="domain" description="Reverse transcriptase" evidence="1">
    <location>
        <begin position="127"/>
        <end position="388"/>
    </location>
</feature>
<gene>
    <name evidence="2" type="primary">HaOG205730</name>
    <name evidence="2" type="ORF">B5X24_HaOG205730</name>
</gene>
<organism evidence="2 3">
    <name type="scientific">Helicoverpa armigera</name>
    <name type="common">Cotton bollworm</name>
    <name type="synonym">Heliothis armigera</name>
    <dbReference type="NCBI Taxonomy" id="29058"/>
    <lineage>
        <taxon>Eukaryota</taxon>
        <taxon>Metazoa</taxon>
        <taxon>Ecdysozoa</taxon>
        <taxon>Arthropoda</taxon>
        <taxon>Hexapoda</taxon>
        <taxon>Insecta</taxon>
        <taxon>Pterygota</taxon>
        <taxon>Neoptera</taxon>
        <taxon>Endopterygota</taxon>
        <taxon>Lepidoptera</taxon>
        <taxon>Glossata</taxon>
        <taxon>Ditrysia</taxon>
        <taxon>Noctuoidea</taxon>
        <taxon>Noctuidae</taxon>
        <taxon>Heliothinae</taxon>
        <taxon>Helicoverpa</taxon>
    </lineage>
</organism>
<dbReference type="Pfam" id="PF00078">
    <property type="entry name" value="RVT_1"/>
    <property type="match status" value="1"/>
</dbReference>
<dbReference type="CDD" id="cd01650">
    <property type="entry name" value="RT_nLTR_like"/>
    <property type="match status" value="1"/>
</dbReference>
<accession>A0A2W1BLC9</accession>
<dbReference type="Gene3D" id="3.30.70.270">
    <property type="match status" value="1"/>
</dbReference>
<sequence>MVLEKSSCRRSLKLEVAEGRKHIFKLINKDNEVVTDREELLQITEDFFKELYTSKSTPTNNLHASTSRLPVQNVGSEEIPDVVVDEIEFAIHQLKTRRAPGEDGILPEMLKTNTCMLWDALASLFTKCILETQIPNSWHNAIITLIHKKGDIKKLDNYRPISLLSHLYKLFTRVLVNRLDKKLEFFQPREQAGFRSGFSTNDHLQTLKTVIEKCNEYRKPLILTFVDYEKAFDSIEWWVVERALVKCRVDERYIQILNHLHANATACVSLHKKTRKFPLGRGVRQGDTISPKMFTLSLEYIFQQLDWTNKGLVVDGERLSNLRFADDLVLISDNIDDMIIMIEELKTESLKAGLKMNFNKTKIMTNIPTQIQLPVEKVTEYIYLGHKITLGFENQTAEVERRIAKAWAAFGANKETLRSKLPLHLKARVFEQCVMPVFTYGTETMSLTKKSSEKFRVAQRGMERIMLGITLRDRKRNDWIRSKTKLTDVMEIIAKRKWTWAGHIARMDASRWTRRVLEWRPRANKRERGRPPQRWVDDIRRHGGHDWMRRAQDRQKWKEREEAYVQKWTTERPQ</sequence>
<dbReference type="Proteomes" id="UP000249218">
    <property type="component" value="Unassembled WGS sequence"/>
</dbReference>
<dbReference type="PANTHER" id="PTHR47027:SF20">
    <property type="entry name" value="REVERSE TRANSCRIPTASE-LIKE PROTEIN WITH RNA-DIRECTED DNA POLYMERASE DOMAIN"/>
    <property type="match status" value="1"/>
</dbReference>
<dbReference type="InterPro" id="IPR043128">
    <property type="entry name" value="Rev_trsase/Diguanyl_cyclase"/>
</dbReference>
<dbReference type="OrthoDB" id="407509at2759"/>
<evidence type="ECO:0000259" key="1">
    <source>
        <dbReference type="PROSITE" id="PS50878"/>
    </source>
</evidence>
<evidence type="ECO:0000313" key="3">
    <source>
        <dbReference type="Proteomes" id="UP000249218"/>
    </source>
</evidence>
<protein>
    <recommendedName>
        <fullName evidence="1">Reverse transcriptase domain-containing protein</fullName>
    </recommendedName>
</protein>